<organism evidence="10 11">
    <name type="scientific">Actinopolymorpha singaporensis</name>
    <dbReference type="NCBI Taxonomy" id="117157"/>
    <lineage>
        <taxon>Bacteria</taxon>
        <taxon>Bacillati</taxon>
        <taxon>Actinomycetota</taxon>
        <taxon>Actinomycetes</taxon>
        <taxon>Propionibacteriales</taxon>
        <taxon>Actinopolymorphaceae</taxon>
        <taxon>Actinopolymorpha</taxon>
    </lineage>
</organism>
<evidence type="ECO:0000313" key="10">
    <source>
        <dbReference type="EMBL" id="SDS95662.1"/>
    </source>
</evidence>
<protein>
    <submittedName>
        <fullName evidence="10">Predicted arabinose efflux permease, MFS family</fullName>
    </submittedName>
</protein>
<dbReference type="Gene3D" id="1.20.1250.20">
    <property type="entry name" value="MFS general substrate transporter like domains"/>
    <property type="match status" value="2"/>
</dbReference>
<dbReference type="EMBL" id="LT629732">
    <property type="protein sequence ID" value="SDS95662.1"/>
    <property type="molecule type" value="Genomic_DNA"/>
</dbReference>
<keyword evidence="2" id="KW-0813">Transport</keyword>
<dbReference type="GO" id="GO:0022857">
    <property type="term" value="F:transmembrane transporter activity"/>
    <property type="evidence" value="ECO:0007669"/>
    <property type="project" value="InterPro"/>
</dbReference>
<dbReference type="PROSITE" id="PS50850">
    <property type="entry name" value="MFS"/>
    <property type="match status" value="1"/>
</dbReference>
<dbReference type="AlphaFoldDB" id="A0A1H1WF51"/>
<feature type="transmembrane region" description="Helical" evidence="8">
    <location>
        <begin position="317"/>
        <end position="337"/>
    </location>
</feature>
<comment type="subcellular location">
    <subcellularLocation>
        <location evidence="1">Cell inner membrane</location>
        <topology evidence="1">Multi-pass membrane protein</topology>
    </subcellularLocation>
</comment>
<feature type="domain" description="Major facilitator superfamily (MFS) profile" evidence="9">
    <location>
        <begin position="276"/>
        <end position="484"/>
    </location>
</feature>
<keyword evidence="3" id="KW-1003">Cell membrane</keyword>
<dbReference type="PANTHER" id="PTHR23513:SF9">
    <property type="entry name" value="ENTEROBACTIN EXPORTER ENTS"/>
    <property type="match status" value="1"/>
</dbReference>
<feature type="transmembrane region" description="Helical" evidence="8">
    <location>
        <begin position="161"/>
        <end position="177"/>
    </location>
</feature>
<evidence type="ECO:0000256" key="4">
    <source>
        <dbReference type="ARBA" id="ARBA00022692"/>
    </source>
</evidence>
<dbReference type="Proteomes" id="UP000198983">
    <property type="component" value="Chromosome I"/>
</dbReference>
<dbReference type="STRING" id="117157.SAMN04489717_4486"/>
<keyword evidence="6 8" id="KW-0472">Membrane</keyword>
<dbReference type="PANTHER" id="PTHR23513">
    <property type="entry name" value="INTEGRAL MEMBRANE EFFLUX PROTEIN-RELATED"/>
    <property type="match status" value="1"/>
</dbReference>
<feature type="transmembrane region" description="Helical" evidence="8">
    <location>
        <begin position="102"/>
        <end position="122"/>
    </location>
</feature>
<feature type="transmembrane region" description="Helical" evidence="8">
    <location>
        <begin position="198"/>
        <end position="221"/>
    </location>
</feature>
<evidence type="ECO:0000256" key="2">
    <source>
        <dbReference type="ARBA" id="ARBA00022448"/>
    </source>
</evidence>
<evidence type="ECO:0000259" key="9">
    <source>
        <dbReference type="PROSITE" id="PS50850"/>
    </source>
</evidence>
<dbReference type="GO" id="GO:0005886">
    <property type="term" value="C:plasma membrane"/>
    <property type="evidence" value="ECO:0007669"/>
    <property type="project" value="UniProtKB-SubCell"/>
</dbReference>
<feature type="transmembrane region" description="Helical" evidence="8">
    <location>
        <begin position="346"/>
        <end position="379"/>
    </location>
</feature>
<dbReference type="CDD" id="cd06173">
    <property type="entry name" value="MFS_MefA_like"/>
    <property type="match status" value="1"/>
</dbReference>
<keyword evidence="5 8" id="KW-1133">Transmembrane helix</keyword>
<evidence type="ECO:0000313" key="11">
    <source>
        <dbReference type="Proteomes" id="UP000198983"/>
    </source>
</evidence>
<feature type="transmembrane region" description="Helical" evidence="8">
    <location>
        <begin position="134"/>
        <end position="155"/>
    </location>
</feature>
<evidence type="ECO:0000256" key="7">
    <source>
        <dbReference type="SAM" id="MobiDB-lite"/>
    </source>
</evidence>
<feature type="transmembrane region" description="Helical" evidence="8">
    <location>
        <begin position="282"/>
        <end position="305"/>
    </location>
</feature>
<evidence type="ECO:0000256" key="5">
    <source>
        <dbReference type="ARBA" id="ARBA00022989"/>
    </source>
</evidence>
<sequence>MATRARVWLSAATGPNPGGDRSAYPAELHLVTGPRPTEAAPGGRGPTGWRRRLTALWPDLTPLRTSRDFRLLWIAGTVFYLGGMVSYVALPYQLYHLTGSNFAVGALGLVQLVPLVVCGLYGGALADRADRRKVLVGTGVGQCLLTAVLLANAALDHPSVGVIYAVVGALLAVAQALQRPSREALVPRVVGHDQLPAAVALSSIGVQVAMLAGPTLGGLILASGGAAWAYAVDVTGLAVATAIFAGLRPCPPVARAISSGIAATVREIGDGLSYAVRRRDLLGTYIVDLTAMFLAMPTVLFPAFAADVLREPAALGLLYSAGTVGSLLATATSGWVARVHHHGRAVVLAAATWGAAVVLAGLSPSVWLAVVALAVAGAADMVSGLFRSVIWNQTIPDERRGRLAGIEMLSYSIGPLGGEARAGLVADATSVRTAIVSGGALCVLGVGLVAAWLRDFWRYDDRTDEHAVRERRVRADRAAETPVG</sequence>
<evidence type="ECO:0000256" key="6">
    <source>
        <dbReference type="ARBA" id="ARBA00023136"/>
    </source>
</evidence>
<name>A0A1H1WF51_9ACTN</name>
<keyword evidence="11" id="KW-1185">Reference proteome</keyword>
<evidence type="ECO:0000256" key="1">
    <source>
        <dbReference type="ARBA" id="ARBA00004429"/>
    </source>
</evidence>
<feature type="region of interest" description="Disordered" evidence="7">
    <location>
        <begin position="1"/>
        <end position="20"/>
    </location>
</feature>
<accession>A0A1H1WF51</accession>
<dbReference type="SUPFAM" id="SSF103473">
    <property type="entry name" value="MFS general substrate transporter"/>
    <property type="match status" value="1"/>
</dbReference>
<reference evidence="10 11" key="1">
    <citation type="submission" date="2016-10" db="EMBL/GenBank/DDBJ databases">
        <authorList>
            <person name="de Groot N.N."/>
        </authorList>
    </citation>
    <scope>NUCLEOTIDE SEQUENCE [LARGE SCALE GENOMIC DNA]</scope>
    <source>
        <strain evidence="10 11">DSM 22024</strain>
    </source>
</reference>
<feature type="transmembrane region" description="Helical" evidence="8">
    <location>
        <begin position="71"/>
        <end position="90"/>
    </location>
</feature>
<dbReference type="InterPro" id="IPR036259">
    <property type="entry name" value="MFS_trans_sf"/>
</dbReference>
<dbReference type="InterPro" id="IPR020846">
    <property type="entry name" value="MFS_dom"/>
</dbReference>
<feature type="transmembrane region" description="Helical" evidence="8">
    <location>
        <begin position="434"/>
        <end position="453"/>
    </location>
</feature>
<evidence type="ECO:0000256" key="3">
    <source>
        <dbReference type="ARBA" id="ARBA00022475"/>
    </source>
</evidence>
<proteinExistence type="predicted"/>
<dbReference type="InterPro" id="IPR010290">
    <property type="entry name" value="TM_effector"/>
</dbReference>
<evidence type="ECO:0000256" key="8">
    <source>
        <dbReference type="SAM" id="Phobius"/>
    </source>
</evidence>
<feature type="transmembrane region" description="Helical" evidence="8">
    <location>
        <begin position="227"/>
        <end position="247"/>
    </location>
</feature>
<keyword evidence="4 8" id="KW-0812">Transmembrane</keyword>
<dbReference type="Pfam" id="PF05977">
    <property type="entry name" value="MFS_3"/>
    <property type="match status" value="1"/>
</dbReference>
<gene>
    <name evidence="10" type="ORF">SAMN04489717_4486</name>
</gene>